<keyword evidence="3" id="KW-0472">Membrane</keyword>
<dbReference type="InterPro" id="IPR050490">
    <property type="entry name" value="Bact_solute-bd_prot1"/>
</dbReference>
<dbReference type="PANTHER" id="PTHR43649:SF33">
    <property type="entry name" value="POLYGALACTURONAN_RHAMNOGALACTURONAN-BINDING PROTEIN YTCQ"/>
    <property type="match status" value="1"/>
</dbReference>
<proteinExistence type="predicted"/>
<dbReference type="PROSITE" id="PS51257">
    <property type="entry name" value="PROKAR_LIPOPROTEIN"/>
    <property type="match status" value="1"/>
</dbReference>
<evidence type="ECO:0000256" key="5">
    <source>
        <dbReference type="ARBA" id="ARBA00023288"/>
    </source>
</evidence>
<dbReference type="CDD" id="cd13585">
    <property type="entry name" value="PBP2_TMBP_like"/>
    <property type="match status" value="1"/>
</dbReference>
<dbReference type="RefSeq" id="WP_152769258.1">
    <property type="nucleotide sequence ID" value="NZ_VJZC01000002.1"/>
</dbReference>
<dbReference type="PANTHER" id="PTHR43649">
    <property type="entry name" value="ARABINOSE-BINDING PROTEIN-RELATED"/>
    <property type="match status" value="1"/>
</dbReference>
<dbReference type="OrthoDB" id="3225049at2"/>
<dbReference type="InterPro" id="IPR006059">
    <property type="entry name" value="SBP"/>
</dbReference>
<gene>
    <name evidence="7" type="ORF">FNH08_00825</name>
</gene>
<comment type="caution">
    <text evidence="7">The sequence shown here is derived from an EMBL/GenBank/DDBJ whole genome shotgun (WGS) entry which is preliminary data.</text>
</comment>
<dbReference type="Gene3D" id="3.40.190.10">
    <property type="entry name" value="Periplasmic binding protein-like II"/>
    <property type="match status" value="1"/>
</dbReference>
<name>A0A5N8X8N6_9ACTN</name>
<evidence type="ECO:0000256" key="1">
    <source>
        <dbReference type="ARBA" id="ARBA00022475"/>
    </source>
</evidence>
<accession>A0A5N8X8N6</accession>
<evidence type="ECO:0000313" key="7">
    <source>
        <dbReference type="EMBL" id="MPY55782.1"/>
    </source>
</evidence>
<dbReference type="EMBL" id="VJZC01000002">
    <property type="protein sequence ID" value="MPY55782.1"/>
    <property type="molecule type" value="Genomic_DNA"/>
</dbReference>
<evidence type="ECO:0000256" key="2">
    <source>
        <dbReference type="ARBA" id="ARBA00022729"/>
    </source>
</evidence>
<protein>
    <submittedName>
        <fullName evidence="7">Sugar ABC transporter substrate-binding protein</fullName>
    </submittedName>
</protein>
<evidence type="ECO:0000256" key="3">
    <source>
        <dbReference type="ARBA" id="ARBA00023136"/>
    </source>
</evidence>
<evidence type="ECO:0000256" key="4">
    <source>
        <dbReference type="ARBA" id="ARBA00023139"/>
    </source>
</evidence>
<dbReference type="SUPFAM" id="SSF53850">
    <property type="entry name" value="Periplasmic binding protein-like II"/>
    <property type="match status" value="1"/>
</dbReference>
<keyword evidence="2 6" id="KW-0732">Signal</keyword>
<keyword evidence="1" id="KW-1003">Cell membrane</keyword>
<keyword evidence="4" id="KW-0564">Palmitate</keyword>
<keyword evidence="8" id="KW-1185">Reference proteome</keyword>
<evidence type="ECO:0000313" key="8">
    <source>
        <dbReference type="Proteomes" id="UP000400924"/>
    </source>
</evidence>
<dbReference type="AlphaFoldDB" id="A0A5N8X8N6"/>
<dbReference type="Proteomes" id="UP000400924">
    <property type="component" value="Unassembled WGS sequence"/>
</dbReference>
<organism evidence="7 8">
    <name type="scientific">Streptomyces spongiae</name>
    <dbReference type="NCBI Taxonomy" id="565072"/>
    <lineage>
        <taxon>Bacteria</taxon>
        <taxon>Bacillati</taxon>
        <taxon>Actinomycetota</taxon>
        <taxon>Actinomycetes</taxon>
        <taxon>Kitasatosporales</taxon>
        <taxon>Streptomycetaceae</taxon>
        <taxon>Streptomyces</taxon>
    </lineage>
</organism>
<feature type="chain" id="PRO_5024283987" evidence="6">
    <location>
        <begin position="24"/>
        <end position="441"/>
    </location>
</feature>
<keyword evidence="5" id="KW-0449">Lipoprotein</keyword>
<reference evidence="7 8" key="1">
    <citation type="submission" date="2019-07" db="EMBL/GenBank/DDBJ databases">
        <title>New species of Amycolatopsis and Streptomyces.</title>
        <authorList>
            <person name="Duangmal K."/>
            <person name="Teo W.F.A."/>
            <person name="Lipun K."/>
        </authorList>
    </citation>
    <scope>NUCLEOTIDE SEQUENCE [LARGE SCALE GENOMIC DNA]</scope>
    <source>
        <strain evidence="7 8">NBRC 106415</strain>
    </source>
</reference>
<sequence length="441" mass="48019">MRTSRGLSAALAVAGLTVLTACGSGTGSSSGGSSDGSLEVWSRSSPVTGAVYKKIFAEFTEETGVKVEYTPILDNFEQRVAEAATARDLPDIVINDSGMLGTNVSQGLVQEVDRDKLKGSADLLDRAWDQAKAFDGKYYGVPFNVQSFATFIRKDWREKLGLKQPRTWDDLTALAKAFQTKDPDGNGKDDTYGMLVPASTDRGYASWWAASYLWQGGGDFLTESGDGKYVPAVDSPQSVAAARWMQDLFCEEKVVVPGALTLQTKDAHEFFSSGKAGVYMTGPYMVGKYDVDLGKKFEVIASPAGPGGQATLAEGENVYLMAGSKLQEQQRRLAEFLISPKGQKIGLNSTRPEPPVRLSVNKKVDTVAERGGDARWKMFVDEFNAHGRYTPNVPNWQPFRQKSGETLNGLFARCDADPKAELTKLADEFKQELETQKVYGG</sequence>
<dbReference type="Pfam" id="PF01547">
    <property type="entry name" value="SBP_bac_1"/>
    <property type="match status" value="1"/>
</dbReference>
<feature type="signal peptide" evidence="6">
    <location>
        <begin position="1"/>
        <end position="23"/>
    </location>
</feature>
<evidence type="ECO:0000256" key="6">
    <source>
        <dbReference type="SAM" id="SignalP"/>
    </source>
</evidence>